<keyword evidence="2" id="KW-0732">Signal</keyword>
<accession>A0ABN2RM43</accession>
<feature type="signal peptide" evidence="2">
    <location>
        <begin position="1"/>
        <end position="20"/>
    </location>
</feature>
<evidence type="ECO:0008006" key="5">
    <source>
        <dbReference type="Google" id="ProtNLM"/>
    </source>
</evidence>
<feature type="compositionally biased region" description="Polar residues" evidence="1">
    <location>
        <begin position="55"/>
        <end position="70"/>
    </location>
</feature>
<feature type="chain" id="PRO_5047080762" description="DUF3558 domain-containing protein" evidence="2">
    <location>
        <begin position="21"/>
        <end position="211"/>
    </location>
</feature>
<evidence type="ECO:0000256" key="1">
    <source>
        <dbReference type="SAM" id="MobiDB-lite"/>
    </source>
</evidence>
<gene>
    <name evidence="3" type="ORF">GCM10009754_52150</name>
</gene>
<feature type="region of interest" description="Disordered" evidence="1">
    <location>
        <begin position="30"/>
        <end position="100"/>
    </location>
</feature>
<protein>
    <recommendedName>
        <fullName evidence="5">DUF3558 domain-containing protein</fullName>
    </recommendedName>
</protein>
<name>A0ABN2RM43_9PSEU</name>
<comment type="caution">
    <text evidence="3">The sequence shown here is derived from an EMBL/GenBank/DDBJ whole genome shotgun (WGS) entry which is preliminary data.</text>
</comment>
<evidence type="ECO:0000256" key="2">
    <source>
        <dbReference type="SAM" id="SignalP"/>
    </source>
</evidence>
<evidence type="ECO:0000313" key="4">
    <source>
        <dbReference type="Proteomes" id="UP001501116"/>
    </source>
</evidence>
<dbReference type="PROSITE" id="PS51257">
    <property type="entry name" value="PROKAR_LIPOPROTEIN"/>
    <property type="match status" value="1"/>
</dbReference>
<dbReference type="Proteomes" id="UP001501116">
    <property type="component" value="Unassembled WGS sequence"/>
</dbReference>
<proteinExistence type="predicted"/>
<evidence type="ECO:0000313" key="3">
    <source>
        <dbReference type="EMBL" id="GAA1971491.1"/>
    </source>
</evidence>
<organism evidence="3 4">
    <name type="scientific">Amycolatopsis minnesotensis</name>
    <dbReference type="NCBI Taxonomy" id="337894"/>
    <lineage>
        <taxon>Bacteria</taxon>
        <taxon>Bacillati</taxon>
        <taxon>Actinomycetota</taxon>
        <taxon>Actinomycetes</taxon>
        <taxon>Pseudonocardiales</taxon>
        <taxon>Pseudonocardiaceae</taxon>
        <taxon>Amycolatopsis</taxon>
    </lineage>
</organism>
<keyword evidence="4" id="KW-1185">Reference proteome</keyword>
<dbReference type="Pfam" id="PF12079">
    <property type="entry name" value="DUF3558"/>
    <property type="match status" value="1"/>
</dbReference>
<feature type="compositionally biased region" description="Low complexity" evidence="1">
    <location>
        <begin position="38"/>
        <end position="51"/>
    </location>
</feature>
<reference evidence="3 4" key="1">
    <citation type="journal article" date="2019" name="Int. J. Syst. Evol. Microbiol.">
        <title>The Global Catalogue of Microorganisms (GCM) 10K type strain sequencing project: providing services to taxonomists for standard genome sequencing and annotation.</title>
        <authorList>
            <consortium name="The Broad Institute Genomics Platform"/>
            <consortium name="The Broad Institute Genome Sequencing Center for Infectious Disease"/>
            <person name="Wu L."/>
            <person name="Ma J."/>
        </authorList>
    </citation>
    <scope>NUCLEOTIDE SEQUENCE [LARGE SCALE GENOMIC DNA]</scope>
    <source>
        <strain evidence="3 4">JCM 14545</strain>
    </source>
</reference>
<sequence length="211" mass="22098">MTRKAALVGLLGTLTVSVLCSCSNGSATNPFDSGVPKSSPSSTSTGSAPAGGRTPGSSAPRVTTPLNTGKFTDKPCDSLSESQLQKFSVTKRNGPRTDGDGASCSWSFGANGETYAGLTYATIRNDGLSRIYDQHQANMWPDGYFEPTEIADYPAAFNSPKNERPKNCGISVGVTDELMFTVFAIEAHNQDACKAAKNLANAVVETIKAGQ</sequence>
<feature type="compositionally biased region" description="Polar residues" evidence="1">
    <location>
        <begin position="79"/>
        <end position="91"/>
    </location>
</feature>
<dbReference type="InterPro" id="IPR024520">
    <property type="entry name" value="DUF3558"/>
</dbReference>
<dbReference type="EMBL" id="BAAANN010000022">
    <property type="protein sequence ID" value="GAA1971491.1"/>
    <property type="molecule type" value="Genomic_DNA"/>
</dbReference>
<dbReference type="RefSeq" id="WP_344424134.1">
    <property type="nucleotide sequence ID" value="NZ_BAAANN010000022.1"/>
</dbReference>